<reference evidence="2" key="2">
    <citation type="journal article" date="2019" name="IMA Fungus">
        <title>Genome sequencing and comparison of five Tilletia species to identify candidate genes for the detection of regulated species infecting wheat.</title>
        <authorList>
            <person name="Nguyen H.D.T."/>
            <person name="Sultana T."/>
            <person name="Kesanakurti P."/>
            <person name="Hambleton S."/>
        </authorList>
    </citation>
    <scope>NUCLEOTIDE SEQUENCE</scope>
    <source>
        <strain evidence="2">DAOMC 236426</strain>
    </source>
</reference>
<sequence>METLYACYLTGVVQVDEVEKRTTNKHHSLQGQVSYGHNNEAELQLTASAFYAGSVAPPNLIFAHAAFVGTAKVHLSISSWNTMFQGSVPDNYERKAPIVTGTGKVTDYNEEAAWISFQTAAWNRETAAKVVFDIIGLRLPAARYRNTPMPVRGAIANFTGPLHSQNSINNAFTIVLDDYTWAVPPNANTNSVPTTSTPRKRPALGRRSDSRTSPSSVNGSSTGAEAGPSNSSPTNAAPNPSRPSTSAANTLA</sequence>
<evidence type="ECO:0000313" key="2">
    <source>
        <dbReference type="EMBL" id="KAE8237999.1"/>
    </source>
</evidence>
<reference evidence="2" key="1">
    <citation type="submission" date="2016-04" db="EMBL/GenBank/DDBJ databases">
        <authorList>
            <person name="Nguyen H.D."/>
            <person name="Samba Siva P."/>
            <person name="Cullis J."/>
            <person name="Levesque C.A."/>
            <person name="Hambleton S."/>
        </authorList>
    </citation>
    <scope>NUCLEOTIDE SEQUENCE</scope>
    <source>
        <strain evidence="2">DAOMC 236426</strain>
    </source>
</reference>
<gene>
    <name evidence="2" type="ORF">A4X06_0g9031</name>
</gene>
<dbReference type="Proteomes" id="UP000077684">
    <property type="component" value="Unassembled WGS sequence"/>
</dbReference>
<dbReference type="AlphaFoldDB" id="A0A8X7SSM4"/>
<feature type="compositionally biased region" description="Polar residues" evidence="1">
    <location>
        <begin position="211"/>
        <end position="252"/>
    </location>
</feature>
<protein>
    <submittedName>
        <fullName evidence="2">Uncharacterized protein</fullName>
    </submittedName>
</protein>
<dbReference type="EMBL" id="LWDE02002310">
    <property type="protein sequence ID" value="KAE8237999.1"/>
    <property type="molecule type" value="Genomic_DNA"/>
</dbReference>
<name>A0A8X7SSM4_9BASI</name>
<evidence type="ECO:0000256" key="1">
    <source>
        <dbReference type="SAM" id="MobiDB-lite"/>
    </source>
</evidence>
<feature type="region of interest" description="Disordered" evidence="1">
    <location>
        <begin position="186"/>
        <end position="252"/>
    </location>
</feature>
<comment type="caution">
    <text evidence="2">The sequence shown here is derived from an EMBL/GenBank/DDBJ whole genome shotgun (WGS) entry which is preliminary data.</text>
</comment>
<evidence type="ECO:0000313" key="3">
    <source>
        <dbReference type="Proteomes" id="UP000077684"/>
    </source>
</evidence>
<keyword evidence="3" id="KW-1185">Reference proteome</keyword>
<feature type="compositionally biased region" description="Polar residues" evidence="1">
    <location>
        <begin position="186"/>
        <end position="197"/>
    </location>
</feature>
<accession>A0A8X7SSM4</accession>
<proteinExistence type="predicted"/>
<organism evidence="2 3">
    <name type="scientific">Tilletia controversa</name>
    <name type="common">dwarf bunt fungus</name>
    <dbReference type="NCBI Taxonomy" id="13291"/>
    <lineage>
        <taxon>Eukaryota</taxon>
        <taxon>Fungi</taxon>
        <taxon>Dikarya</taxon>
        <taxon>Basidiomycota</taxon>
        <taxon>Ustilaginomycotina</taxon>
        <taxon>Exobasidiomycetes</taxon>
        <taxon>Tilletiales</taxon>
        <taxon>Tilletiaceae</taxon>
        <taxon>Tilletia</taxon>
    </lineage>
</organism>